<feature type="region of interest" description="Disordered" evidence="1">
    <location>
        <begin position="190"/>
        <end position="209"/>
    </location>
</feature>
<accession>A0ABP5Y6I0</accession>
<sequence>MSPGGGTDGAPGATGTRSPGVYAGLELLAAGDPNEEVLGAALRLLRRGRAEEALELLDGLPGAGAPQDIPGYAPGVLRAVCLLAAGRPEQALDRLRALLDVFGPDPDLMRLTGLACTGTGDYPAAERAYLAGLHDDPHDIALLCAYAELCARAAQPEKADALWAWAAVLDPDNPELHRIRAGIDYVLGARRPPPGGGTQRPAVTGRGDR</sequence>
<keyword evidence="3" id="KW-1185">Reference proteome</keyword>
<organism evidence="2 3">
    <name type="scientific">Streptomyces thermolineatus</name>
    <dbReference type="NCBI Taxonomy" id="44033"/>
    <lineage>
        <taxon>Bacteria</taxon>
        <taxon>Bacillati</taxon>
        <taxon>Actinomycetota</taxon>
        <taxon>Actinomycetes</taxon>
        <taxon>Kitasatosporales</taxon>
        <taxon>Streptomycetaceae</taxon>
        <taxon>Streptomyces</taxon>
    </lineage>
</organism>
<protein>
    <recommendedName>
        <fullName evidence="4">Tetratricopeptide repeat protein</fullName>
    </recommendedName>
</protein>
<dbReference type="SUPFAM" id="SSF48452">
    <property type="entry name" value="TPR-like"/>
    <property type="match status" value="1"/>
</dbReference>
<name>A0ABP5Y6I0_9ACTN</name>
<dbReference type="InterPro" id="IPR011990">
    <property type="entry name" value="TPR-like_helical_dom_sf"/>
</dbReference>
<comment type="caution">
    <text evidence="2">The sequence shown here is derived from an EMBL/GenBank/DDBJ whole genome shotgun (WGS) entry which is preliminary data.</text>
</comment>
<reference evidence="3" key="1">
    <citation type="journal article" date="2019" name="Int. J. Syst. Evol. Microbiol.">
        <title>The Global Catalogue of Microorganisms (GCM) 10K type strain sequencing project: providing services to taxonomists for standard genome sequencing and annotation.</title>
        <authorList>
            <consortium name="The Broad Institute Genomics Platform"/>
            <consortium name="The Broad Institute Genome Sequencing Center for Infectious Disease"/>
            <person name="Wu L."/>
            <person name="Ma J."/>
        </authorList>
    </citation>
    <scope>NUCLEOTIDE SEQUENCE [LARGE SCALE GENOMIC DNA]</scope>
    <source>
        <strain evidence="3">JCM 6307</strain>
    </source>
</reference>
<dbReference type="Gene3D" id="1.25.40.10">
    <property type="entry name" value="Tetratricopeptide repeat domain"/>
    <property type="match status" value="1"/>
</dbReference>
<gene>
    <name evidence="2" type="ORF">GCM10010406_06960</name>
</gene>
<evidence type="ECO:0000313" key="3">
    <source>
        <dbReference type="Proteomes" id="UP001501358"/>
    </source>
</evidence>
<evidence type="ECO:0000256" key="1">
    <source>
        <dbReference type="SAM" id="MobiDB-lite"/>
    </source>
</evidence>
<dbReference type="EMBL" id="BAAATA010000003">
    <property type="protein sequence ID" value="GAA2473662.1"/>
    <property type="molecule type" value="Genomic_DNA"/>
</dbReference>
<evidence type="ECO:0008006" key="4">
    <source>
        <dbReference type="Google" id="ProtNLM"/>
    </source>
</evidence>
<evidence type="ECO:0000313" key="2">
    <source>
        <dbReference type="EMBL" id="GAA2473662.1"/>
    </source>
</evidence>
<dbReference type="Proteomes" id="UP001501358">
    <property type="component" value="Unassembled WGS sequence"/>
</dbReference>
<proteinExistence type="predicted"/>
<dbReference type="RefSeq" id="WP_344381607.1">
    <property type="nucleotide sequence ID" value="NZ_BAAATA010000003.1"/>
</dbReference>